<reference evidence="4" key="1">
    <citation type="journal article" date="2019" name="Int. J. Syst. Evol. Microbiol.">
        <title>The Global Catalogue of Microorganisms (GCM) 10K type strain sequencing project: providing services to taxonomists for standard genome sequencing and annotation.</title>
        <authorList>
            <consortium name="The Broad Institute Genomics Platform"/>
            <consortium name="The Broad Institute Genome Sequencing Center for Infectious Disease"/>
            <person name="Wu L."/>
            <person name="Ma J."/>
        </authorList>
    </citation>
    <scope>NUCLEOTIDE SEQUENCE [LARGE SCALE GENOMIC DNA]</scope>
    <source>
        <strain evidence="4">KCTC 52416</strain>
    </source>
</reference>
<evidence type="ECO:0000259" key="1">
    <source>
        <dbReference type="Pfam" id="PF09851"/>
    </source>
</evidence>
<proteinExistence type="predicted"/>
<name>A0ABV7JIT6_9SPHI</name>
<organism evidence="3 4">
    <name type="scientific">Parapedobacter deserti</name>
    <dbReference type="NCBI Taxonomy" id="1912957"/>
    <lineage>
        <taxon>Bacteria</taxon>
        <taxon>Pseudomonadati</taxon>
        <taxon>Bacteroidota</taxon>
        <taxon>Sphingobacteriia</taxon>
        <taxon>Sphingobacteriales</taxon>
        <taxon>Sphingobacteriaceae</taxon>
        <taxon>Parapedobacter</taxon>
    </lineage>
</organism>
<dbReference type="InterPro" id="IPR018649">
    <property type="entry name" value="SHOCT"/>
</dbReference>
<gene>
    <name evidence="3" type="ORF">ACFOET_05180</name>
</gene>
<dbReference type="Proteomes" id="UP001595526">
    <property type="component" value="Unassembled WGS sequence"/>
</dbReference>
<accession>A0ABV7JIT6</accession>
<evidence type="ECO:0000313" key="3">
    <source>
        <dbReference type="EMBL" id="MFC3197002.1"/>
    </source>
</evidence>
<dbReference type="Pfam" id="PF14470">
    <property type="entry name" value="bPH_3"/>
    <property type="match status" value="1"/>
</dbReference>
<dbReference type="EMBL" id="JBHRTA010000009">
    <property type="protein sequence ID" value="MFC3197002.1"/>
    <property type="molecule type" value="Genomic_DNA"/>
</dbReference>
<keyword evidence="4" id="KW-1185">Reference proteome</keyword>
<dbReference type="RefSeq" id="WP_379020269.1">
    <property type="nucleotide sequence ID" value="NZ_JBHRTA010000009.1"/>
</dbReference>
<evidence type="ECO:0000259" key="2">
    <source>
        <dbReference type="Pfam" id="PF14470"/>
    </source>
</evidence>
<comment type="caution">
    <text evidence="3">The sequence shown here is derived from an EMBL/GenBank/DDBJ whole genome shotgun (WGS) entry which is preliminary data.</text>
</comment>
<sequence length="210" mass="23993">MNIDKYLNDGQDPKTVEKLLLKLQDMLTAGEVVTYIAVQKKPAVTLLPDSIALTSKRIFICEFTKLGLTTDFEIRSWNDIKEVGFKEEIFGAKVTISPQTGESLSINYIPKTQARKVFQLANEVLETQKGQSPLTKSPDVPLVQEVDEDERFPLQPEEEPVLKLRDALPPETEQDDELTLKLKKLKSLFERQLITQEEYENKKDELLSQL</sequence>
<dbReference type="Pfam" id="PF09851">
    <property type="entry name" value="SHOCT"/>
    <property type="match status" value="1"/>
</dbReference>
<feature type="domain" description="YokE-like PH" evidence="2">
    <location>
        <begin position="28"/>
        <end position="122"/>
    </location>
</feature>
<protein>
    <submittedName>
        <fullName evidence="3">PH domain-containing protein</fullName>
    </submittedName>
</protein>
<dbReference type="InterPro" id="IPR039519">
    <property type="entry name" value="YokE-like_PH"/>
</dbReference>
<evidence type="ECO:0000313" key="4">
    <source>
        <dbReference type="Proteomes" id="UP001595526"/>
    </source>
</evidence>
<feature type="domain" description="SHOCT" evidence="1">
    <location>
        <begin position="181"/>
        <end position="207"/>
    </location>
</feature>